<organism evidence="1 2">
    <name type="scientific">Clostridium neuense</name>
    <dbReference type="NCBI Taxonomy" id="1728934"/>
    <lineage>
        <taxon>Bacteria</taxon>
        <taxon>Bacillati</taxon>
        <taxon>Bacillota</taxon>
        <taxon>Clostridia</taxon>
        <taxon>Eubacteriales</taxon>
        <taxon>Clostridiaceae</taxon>
        <taxon>Clostridium</taxon>
    </lineage>
</organism>
<comment type="caution">
    <text evidence="1">The sequence shown here is derived from an EMBL/GenBank/DDBJ whole genome shotgun (WGS) entry which is preliminary data.</text>
</comment>
<protein>
    <submittedName>
        <fullName evidence="1">Uncharacterized protein</fullName>
    </submittedName>
</protein>
<keyword evidence="2" id="KW-1185">Reference proteome</keyword>
<name>A0ABW8TFX9_9CLOT</name>
<dbReference type="EMBL" id="JBJIAA010000008">
    <property type="protein sequence ID" value="MFL0250890.1"/>
    <property type="molecule type" value="Genomic_DNA"/>
</dbReference>
<gene>
    <name evidence="1" type="ORF">ACJDT4_10695</name>
</gene>
<proteinExistence type="predicted"/>
<accession>A0ABW8TFX9</accession>
<evidence type="ECO:0000313" key="2">
    <source>
        <dbReference type="Proteomes" id="UP001623592"/>
    </source>
</evidence>
<sequence length="43" mass="5182">MEYDINLTSGCDIDDFYRDIIQEILIEEVFINTNIKIEIRFLI</sequence>
<evidence type="ECO:0000313" key="1">
    <source>
        <dbReference type="EMBL" id="MFL0250890.1"/>
    </source>
</evidence>
<reference evidence="1 2" key="1">
    <citation type="submission" date="2024-11" db="EMBL/GenBank/DDBJ databases">
        <authorList>
            <person name="Heng Y.C."/>
            <person name="Lim A.C.H."/>
            <person name="Lee J.K.Y."/>
            <person name="Kittelmann S."/>
        </authorList>
    </citation>
    <scope>NUCLEOTIDE SEQUENCE [LARGE SCALE GENOMIC DNA]</scope>
    <source>
        <strain evidence="1 2">WILCCON 0114</strain>
    </source>
</reference>
<dbReference type="Proteomes" id="UP001623592">
    <property type="component" value="Unassembled WGS sequence"/>
</dbReference>